<sequence length="248" mass="27723">MTSLRAPPAVDLSENRGPPMRTLLIAMIVLPTVAVLLRFWSRTLLPATGRLQSVGKFWWDDWSALVAAVSFSRAIERSIRCPNRLQIFNIALCGMGLKMVDLGMGKHSEAVPPGNVNPFLKLLWVQYYIFDTGTSVAKASALFFYVRVFTQSAPRFRYALLVVHAMNAIWLLAILLAVVFECNPIRKAWTPELPGTCISTDKLWLGSGSTSLIIDVIILVIPMPTLWQLQLKTSRRILIIGVFVCAYM</sequence>
<evidence type="ECO:0000313" key="9">
    <source>
        <dbReference type="Proteomes" id="UP000509510"/>
    </source>
</evidence>
<feature type="transmembrane region" description="Helical" evidence="6">
    <location>
        <begin position="203"/>
        <end position="227"/>
    </location>
</feature>
<feature type="domain" description="Rhodopsin" evidence="7">
    <location>
        <begin position="50"/>
        <end position="245"/>
    </location>
</feature>
<dbReference type="InterPro" id="IPR052337">
    <property type="entry name" value="SAT4-like"/>
</dbReference>
<keyword evidence="2 6" id="KW-0812">Transmembrane</keyword>
<feature type="transmembrane region" description="Helical" evidence="6">
    <location>
        <begin position="125"/>
        <end position="146"/>
    </location>
</feature>
<comment type="similarity">
    <text evidence="5">Belongs to the SAT4 family.</text>
</comment>
<name>A0A7H8QNE3_TALRU</name>
<proteinExistence type="inferred from homology"/>
<dbReference type="GeneID" id="55989957"/>
<organism evidence="8 9">
    <name type="scientific">Talaromyces rugulosus</name>
    <name type="common">Penicillium rugulosum</name>
    <dbReference type="NCBI Taxonomy" id="121627"/>
    <lineage>
        <taxon>Eukaryota</taxon>
        <taxon>Fungi</taxon>
        <taxon>Dikarya</taxon>
        <taxon>Ascomycota</taxon>
        <taxon>Pezizomycotina</taxon>
        <taxon>Eurotiomycetes</taxon>
        <taxon>Eurotiomycetidae</taxon>
        <taxon>Eurotiales</taxon>
        <taxon>Trichocomaceae</taxon>
        <taxon>Talaromyces</taxon>
        <taxon>Talaromyces sect. Islandici</taxon>
    </lineage>
</organism>
<evidence type="ECO:0000256" key="3">
    <source>
        <dbReference type="ARBA" id="ARBA00022989"/>
    </source>
</evidence>
<evidence type="ECO:0000313" key="8">
    <source>
        <dbReference type="EMBL" id="QKX55356.1"/>
    </source>
</evidence>
<evidence type="ECO:0000256" key="4">
    <source>
        <dbReference type="ARBA" id="ARBA00023136"/>
    </source>
</evidence>
<keyword evidence="4 6" id="KW-0472">Membrane</keyword>
<evidence type="ECO:0000256" key="2">
    <source>
        <dbReference type="ARBA" id="ARBA00022692"/>
    </source>
</evidence>
<accession>A0A7H8QNE3</accession>
<dbReference type="InterPro" id="IPR049326">
    <property type="entry name" value="Rhodopsin_dom_fungi"/>
</dbReference>
<dbReference type="PANTHER" id="PTHR33048:SF47">
    <property type="entry name" value="INTEGRAL MEMBRANE PROTEIN-RELATED"/>
    <property type="match status" value="1"/>
</dbReference>
<keyword evidence="3 6" id="KW-1133">Transmembrane helix</keyword>
<dbReference type="PANTHER" id="PTHR33048">
    <property type="entry name" value="PTH11-LIKE INTEGRAL MEMBRANE PROTEIN (AFU_ORTHOLOGUE AFUA_5G11245)"/>
    <property type="match status" value="1"/>
</dbReference>
<dbReference type="OrthoDB" id="4216238at2759"/>
<dbReference type="Pfam" id="PF20684">
    <property type="entry name" value="Fung_rhodopsin"/>
    <property type="match status" value="1"/>
</dbReference>
<dbReference type="Proteomes" id="UP000509510">
    <property type="component" value="Chromosome I"/>
</dbReference>
<evidence type="ECO:0000256" key="5">
    <source>
        <dbReference type="ARBA" id="ARBA00038359"/>
    </source>
</evidence>
<evidence type="ECO:0000259" key="7">
    <source>
        <dbReference type="Pfam" id="PF20684"/>
    </source>
</evidence>
<keyword evidence="9" id="KW-1185">Reference proteome</keyword>
<dbReference type="RefSeq" id="XP_035341535.1">
    <property type="nucleotide sequence ID" value="XM_035485642.1"/>
</dbReference>
<evidence type="ECO:0000256" key="1">
    <source>
        <dbReference type="ARBA" id="ARBA00004141"/>
    </source>
</evidence>
<feature type="transmembrane region" description="Helical" evidence="6">
    <location>
        <begin position="20"/>
        <end position="40"/>
    </location>
</feature>
<protein>
    <recommendedName>
        <fullName evidence="7">Rhodopsin domain-containing protein</fullName>
    </recommendedName>
</protein>
<dbReference type="AlphaFoldDB" id="A0A7H8QNE3"/>
<gene>
    <name evidence="8" type="ORF">TRUGW13939_02448</name>
</gene>
<feature type="transmembrane region" description="Helical" evidence="6">
    <location>
        <begin position="158"/>
        <end position="180"/>
    </location>
</feature>
<dbReference type="KEGG" id="trg:TRUGW13939_02448"/>
<comment type="subcellular location">
    <subcellularLocation>
        <location evidence="1">Membrane</location>
        <topology evidence="1">Multi-pass membrane protein</topology>
    </subcellularLocation>
</comment>
<dbReference type="EMBL" id="CP055898">
    <property type="protein sequence ID" value="QKX55356.1"/>
    <property type="molecule type" value="Genomic_DNA"/>
</dbReference>
<dbReference type="GO" id="GO:0016020">
    <property type="term" value="C:membrane"/>
    <property type="evidence" value="ECO:0007669"/>
    <property type="project" value="UniProtKB-SubCell"/>
</dbReference>
<evidence type="ECO:0000256" key="6">
    <source>
        <dbReference type="SAM" id="Phobius"/>
    </source>
</evidence>
<feature type="transmembrane region" description="Helical" evidence="6">
    <location>
        <begin position="87"/>
        <end position="105"/>
    </location>
</feature>
<reference evidence="9" key="1">
    <citation type="submission" date="2020-06" db="EMBL/GenBank/DDBJ databases">
        <title>A chromosome-scale genome assembly of Talaromyces rugulosus W13939.</title>
        <authorList>
            <person name="Wang B."/>
            <person name="Guo L."/>
            <person name="Ye K."/>
            <person name="Wang L."/>
        </authorList>
    </citation>
    <scope>NUCLEOTIDE SEQUENCE [LARGE SCALE GENOMIC DNA]</scope>
    <source>
        <strain evidence="9">W13939</strain>
    </source>
</reference>